<dbReference type="Proteomes" id="UP000028524">
    <property type="component" value="Unassembled WGS sequence"/>
</dbReference>
<organism evidence="2 3">
    <name type="scientific">Stachybotrys chlorohalonatus (strain IBT 40285)</name>
    <dbReference type="NCBI Taxonomy" id="1283841"/>
    <lineage>
        <taxon>Eukaryota</taxon>
        <taxon>Fungi</taxon>
        <taxon>Dikarya</taxon>
        <taxon>Ascomycota</taxon>
        <taxon>Pezizomycotina</taxon>
        <taxon>Sordariomycetes</taxon>
        <taxon>Hypocreomycetidae</taxon>
        <taxon>Hypocreales</taxon>
        <taxon>Stachybotryaceae</taxon>
        <taxon>Stachybotrys</taxon>
    </lineage>
</organism>
<name>A0A084QDC4_STAC4</name>
<reference evidence="2 3" key="1">
    <citation type="journal article" date="2014" name="BMC Genomics">
        <title>Comparative genome sequencing reveals chemotype-specific gene clusters in the toxigenic black mold Stachybotrys.</title>
        <authorList>
            <person name="Semeiks J."/>
            <person name="Borek D."/>
            <person name="Otwinowski Z."/>
            <person name="Grishin N.V."/>
        </authorList>
    </citation>
    <scope>NUCLEOTIDE SEQUENCE [LARGE SCALE GENOMIC DNA]</scope>
    <source>
        <strain evidence="2 3">IBT 40285</strain>
    </source>
</reference>
<dbReference type="HOGENOM" id="CLU_2086356_0_0_1"/>
<dbReference type="OrthoDB" id="10395436at2759"/>
<sequence>MAAASVITGVGLGTLGKRQPRHSAFSTMRLGQFLNEVGPKDSAQIHLRRECEAVGGDAHASASAGAGLQRPRSALTSRKRPSVLDIRIPSIETRRTTYRLFLEKISDRLAASYERFE</sequence>
<proteinExistence type="predicted"/>
<keyword evidence="3" id="KW-1185">Reference proteome</keyword>
<evidence type="ECO:0000313" key="3">
    <source>
        <dbReference type="Proteomes" id="UP000028524"/>
    </source>
</evidence>
<protein>
    <submittedName>
        <fullName evidence="2">Uncharacterized protein</fullName>
    </submittedName>
</protein>
<gene>
    <name evidence="2" type="ORF">S40285_10039</name>
</gene>
<accession>A0A084QDC4</accession>
<evidence type="ECO:0000313" key="2">
    <source>
        <dbReference type="EMBL" id="KFA61959.1"/>
    </source>
</evidence>
<feature type="compositionally biased region" description="Low complexity" evidence="1">
    <location>
        <begin position="56"/>
        <end position="67"/>
    </location>
</feature>
<dbReference type="AlphaFoldDB" id="A0A084QDC4"/>
<feature type="region of interest" description="Disordered" evidence="1">
    <location>
        <begin position="56"/>
        <end position="80"/>
    </location>
</feature>
<evidence type="ECO:0000256" key="1">
    <source>
        <dbReference type="SAM" id="MobiDB-lite"/>
    </source>
</evidence>
<dbReference type="InParanoid" id="A0A084QDC4"/>
<dbReference type="EMBL" id="KL660823">
    <property type="protein sequence ID" value="KFA61959.1"/>
    <property type="molecule type" value="Genomic_DNA"/>
</dbReference>